<dbReference type="SUPFAM" id="SSF55486">
    <property type="entry name" value="Metalloproteases ('zincins'), catalytic domain"/>
    <property type="match status" value="1"/>
</dbReference>
<evidence type="ECO:0000313" key="10">
    <source>
        <dbReference type="Proteomes" id="UP000601768"/>
    </source>
</evidence>
<feature type="binding site" evidence="8">
    <location>
        <position position="123"/>
    </location>
    <ligand>
        <name>Zn(2+)</name>
        <dbReference type="ChEBI" id="CHEBI:29105"/>
        <note>catalytic</note>
    </ligand>
</feature>
<reference evidence="9" key="1">
    <citation type="journal article" date="2018" name="Int. J. Syst. Evol. Microbiol.">
        <title>Neptunicella marina gen. nov., sp. nov., isolated from surface seawater.</title>
        <authorList>
            <person name="Liu X."/>
            <person name="Lai Q."/>
            <person name="Du Y."/>
            <person name="Zhang X."/>
            <person name="Liu Z."/>
            <person name="Sun F."/>
            <person name="Shao Z."/>
        </authorList>
    </citation>
    <scope>NUCLEOTIDE SEQUENCE</scope>
    <source>
        <strain evidence="9">S27-2</strain>
    </source>
</reference>
<comment type="caution">
    <text evidence="9">The sequence shown here is derived from an EMBL/GenBank/DDBJ whole genome shotgun (WGS) entry which is preliminary data.</text>
</comment>
<dbReference type="PROSITE" id="PS01306">
    <property type="entry name" value="UPF0054"/>
    <property type="match status" value="1"/>
</dbReference>
<keyword evidence="5 8" id="KW-0255">Endonuclease</keyword>
<keyword evidence="4 8" id="KW-0479">Metal-binding</keyword>
<comment type="cofactor">
    <cofactor evidence="8">
        <name>Zn(2+)</name>
        <dbReference type="ChEBI" id="CHEBI:29105"/>
    </cofactor>
    <text evidence="8">Binds 1 zinc ion.</text>
</comment>
<evidence type="ECO:0000256" key="5">
    <source>
        <dbReference type="ARBA" id="ARBA00022759"/>
    </source>
</evidence>
<dbReference type="GO" id="GO:0005737">
    <property type="term" value="C:cytoplasm"/>
    <property type="evidence" value="ECO:0007669"/>
    <property type="project" value="UniProtKB-SubCell"/>
</dbReference>
<dbReference type="GO" id="GO:0004222">
    <property type="term" value="F:metalloendopeptidase activity"/>
    <property type="evidence" value="ECO:0007669"/>
    <property type="project" value="InterPro"/>
</dbReference>
<comment type="function">
    <text evidence="8">Single strand-specific metallo-endoribonuclease involved in late-stage 70S ribosome quality control and in maturation of the 3' terminus of the 16S rRNA.</text>
</comment>
<dbReference type="EC" id="3.1.-.-" evidence="8"/>
<evidence type="ECO:0000256" key="3">
    <source>
        <dbReference type="ARBA" id="ARBA00022722"/>
    </source>
</evidence>
<sequence length="154" mass="17616">MSNLIDLQLASRFSDIPDTQQFQTWVDNCLAHLNISDAELTIRVVDEDESQHLNHTYRGKEKPTNVLSFPFEAPPGIEINLLGDLVVCAQVVALEASQQKKKLWDHWAHMITHGTLHLLGYDHIDDEDAQEMETLEIRILDKLAIDDPYQIKES</sequence>
<dbReference type="InterPro" id="IPR023091">
    <property type="entry name" value="MetalPrtase_cat_dom_sf_prd"/>
</dbReference>
<evidence type="ECO:0000256" key="6">
    <source>
        <dbReference type="ARBA" id="ARBA00022801"/>
    </source>
</evidence>
<dbReference type="Gene3D" id="3.40.390.30">
    <property type="entry name" value="Metalloproteases ('zincins'), catalytic domain"/>
    <property type="match status" value="1"/>
</dbReference>
<dbReference type="PANTHER" id="PTHR46986:SF1">
    <property type="entry name" value="ENDORIBONUCLEASE YBEY, CHLOROPLASTIC"/>
    <property type="match status" value="1"/>
</dbReference>
<keyword evidence="8" id="KW-0963">Cytoplasm</keyword>
<feature type="binding site" evidence="8">
    <location>
        <position position="117"/>
    </location>
    <ligand>
        <name>Zn(2+)</name>
        <dbReference type="ChEBI" id="CHEBI:29105"/>
        <note>catalytic</note>
    </ligand>
</feature>
<keyword evidence="6 8" id="KW-0378">Hydrolase</keyword>
<evidence type="ECO:0000256" key="8">
    <source>
        <dbReference type="HAMAP-Rule" id="MF_00009"/>
    </source>
</evidence>
<dbReference type="Pfam" id="PF02130">
    <property type="entry name" value="YbeY"/>
    <property type="match status" value="1"/>
</dbReference>
<dbReference type="AlphaFoldDB" id="A0A8J6LWU7"/>
<organism evidence="9 10">
    <name type="scientific">Neptunicella marina</name>
    <dbReference type="NCBI Taxonomy" id="2125989"/>
    <lineage>
        <taxon>Bacteria</taxon>
        <taxon>Pseudomonadati</taxon>
        <taxon>Pseudomonadota</taxon>
        <taxon>Gammaproteobacteria</taxon>
        <taxon>Alteromonadales</taxon>
        <taxon>Alteromonadaceae</taxon>
        <taxon>Neptunicella</taxon>
    </lineage>
</organism>
<dbReference type="EMBL" id="JACNEP010000001">
    <property type="protein sequence ID" value="MBC3764375.1"/>
    <property type="molecule type" value="Genomic_DNA"/>
</dbReference>
<protein>
    <recommendedName>
        <fullName evidence="8">Endoribonuclease YbeY</fullName>
        <ecNumber evidence="8">3.1.-.-</ecNumber>
    </recommendedName>
</protein>
<keyword evidence="7 8" id="KW-0862">Zinc</keyword>
<dbReference type="HAMAP" id="MF_00009">
    <property type="entry name" value="Endoribonucl_YbeY"/>
    <property type="match status" value="1"/>
</dbReference>
<name>A0A8J6LWU7_9ALTE</name>
<evidence type="ECO:0000256" key="1">
    <source>
        <dbReference type="ARBA" id="ARBA00010875"/>
    </source>
</evidence>
<comment type="similarity">
    <text evidence="1 8">Belongs to the endoribonuclease YbeY family.</text>
</comment>
<keyword evidence="2 8" id="KW-0690">Ribosome biogenesis</keyword>
<proteinExistence type="inferred from homology"/>
<dbReference type="GO" id="GO:0006364">
    <property type="term" value="P:rRNA processing"/>
    <property type="evidence" value="ECO:0007669"/>
    <property type="project" value="UniProtKB-UniRule"/>
</dbReference>
<keyword evidence="10" id="KW-1185">Reference proteome</keyword>
<dbReference type="GO" id="GO:0004521">
    <property type="term" value="F:RNA endonuclease activity"/>
    <property type="evidence" value="ECO:0007669"/>
    <property type="project" value="UniProtKB-UniRule"/>
</dbReference>
<dbReference type="InterPro" id="IPR020549">
    <property type="entry name" value="YbeY_CS"/>
</dbReference>
<evidence type="ECO:0000256" key="2">
    <source>
        <dbReference type="ARBA" id="ARBA00022517"/>
    </source>
</evidence>
<accession>A0A8J6LWU7</accession>
<reference evidence="9" key="2">
    <citation type="submission" date="2020-08" db="EMBL/GenBank/DDBJ databases">
        <authorList>
            <person name="Lai Q."/>
        </authorList>
    </citation>
    <scope>NUCLEOTIDE SEQUENCE</scope>
    <source>
        <strain evidence="9">S27-2</strain>
    </source>
</reference>
<keyword evidence="8" id="KW-0698">rRNA processing</keyword>
<dbReference type="PANTHER" id="PTHR46986">
    <property type="entry name" value="ENDORIBONUCLEASE YBEY, CHLOROPLASTIC"/>
    <property type="match status" value="1"/>
</dbReference>
<dbReference type="NCBIfam" id="TIGR00043">
    <property type="entry name" value="rRNA maturation RNase YbeY"/>
    <property type="match status" value="1"/>
</dbReference>
<comment type="subcellular location">
    <subcellularLocation>
        <location evidence="8">Cytoplasm</location>
    </subcellularLocation>
</comment>
<evidence type="ECO:0000313" key="9">
    <source>
        <dbReference type="EMBL" id="MBC3764375.1"/>
    </source>
</evidence>
<feature type="binding site" evidence="8">
    <location>
        <position position="113"/>
    </location>
    <ligand>
        <name>Zn(2+)</name>
        <dbReference type="ChEBI" id="CHEBI:29105"/>
        <note>catalytic</note>
    </ligand>
</feature>
<evidence type="ECO:0000256" key="4">
    <source>
        <dbReference type="ARBA" id="ARBA00022723"/>
    </source>
</evidence>
<dbReference type="RefSeq" id="WP_186504852.1">
    <property type="nucleotide sequence ID" value="NZ_JACNEP010000001.1"/>
</dbReference>
<dbReference type="InterPro" id="IPR002036">
    <property type="entry name" value="YbeY"/>
</dbReference>
<dbReference type="Proteomes" id="UP000601768">
    <property type="component" value="Unassembled WGS sequence"/>
</dbReference>
<evidence type="ECO:0000256" key="7">
    <source>
        <dbReference type="ARBA" id="ARBA00022833"/>
    </source>
</evidence>
<dbReference type="GO" id="GO:0008270">
    <property type="term" value="F:zinc ion binding"/>
    <property type="evidence" value="ECO:0007669"/>
    <property type="project" value="UniProtKB-UniRule"/>
</dbReference>
<keyword evidence="3 8" id="KW-0540">Nuclease</keyword>
<gene>
    <name evidence="8 9" type="primary">ybeY</name>
    <name evidence="9" type="ORF">H8B19_00675</name>
</gene>